<evidence type="ECO:0000256" key="5">
    <source>
        <dbReference type="ARBA" id="ARBA00022777"/>
    </source>
</evidence>
<feature type="domain" description="Histidine kinase" evidence="7">
    <location>
        <begin position="245"/>
        <end position="463"/>
    </location>
</feature>
<dbReference type="Pfam" id="PF00512">
    <property type="entry name" value="HisKA"/>
    <property type="match status" value="1"/>
</dbReference>
<keyword evidence="9" id="KW-1185">Reference proteome</keyword>
<dbReference type="Gene3D" id="1.10.287.130">
    <property type="match status" value="1"/>
</dbReference>
<dbReference type="PANTHER" id="PTHR43547:SF2">
    <property type="entry name" value="HYBRID SIGNAL TRANSDUCTION HISTIDINE KINASE C"/>
    <property type="match status" value="1"/>
</dbReference>
<dbReference type="SMART" id="SM00387">
    <property type="entry name" value="HATPase_c"/>
    <property type="match status" value="1"/>
</dbReference>
<dbReference type="SMART" id="SM00388">
    <property type="entry name" value="HisKA"/>
    <property type="match status" value="1"/>
</dbReference>
<dbReference type="SUPFAM" id="SSF55874">
    <property type="entry name" value="ATPase domain of HSP90 chaperone/DNA topoisomerase II/histidine kinase"/>
    <property type="match status" value="1"/>
</dbReference>
<evidence type="ECO:0000256" key="6">
    <source>
        <dbReference type="SAM" id="Phobius"/>
    </source>
</evidence>
<dbReference type="PROSITE" id="PS50109">
    <property type="entry name" value="HIS_KIN"/>
    <property type="match status" value="1"/>
</dbReference>
<dbReference type="Pfam" id="PF02518">
    <property type="entry name" value="HATPase_c"/>
    <property type="match status" value="1"/>
</dbReference>
<keyword evidence="6" id="KW-0472">Membrane</keyword>
<dbReference type="Gene3D" id="3.30.565.10">
    <property type="entry name" value="Histidine kinase-like ATPase, C-terminal domain"/>
    <property type="match status" value="1"/>
</dbReference>
<comment type="catalytic activity">
    <reaction evidence="1">
        <text>ATP + protein L-histidine = ADP + protein N-phospho-L-histidine.</text>
        <dbReference type="EC" id="2.7.13.3"/>
    </reaction>
</comment>
<dbReference type="InterPro" id="IPR004358">
    <property type="entry name" value="Sig_transdc_His_kin-like_C"/>
</dbReference>
<dbReference type="PRINTS" id="PR00344">
    <property type="entry name" value="BCTRLSENSOR"/>
</dbReference>
<name>A0AAE3M5Z5_9BACT</name>
<dbReference type="InterPro" id="IPR003594">
    <property type="entry name" value="HATPase_dom"/>
</dbReference>
<accession>A0AAE3M5Z5</accession>
<dbReference type="GO" id="GO:0000155">
    <property type="term" value="F:phosphorelay sensor kinase activity"/>
    <property type="evidence" value="ECO:0007669"/>
    <property type="project" value="InterPro"/>
</dbReference>
<keyword evidence="6" id="KW-1133">Transmembrane helix</keyword>
<keyword evidence="4" id="KW-0808">Transferase</keyword>
<organism evidence="8 9">
    <name type="scientific">Plebeiibacterium sediminum</name>
    <dbReference type="NCBI Taxonomy" id="2992112"/>
    <lineage>
        <taxon>Bacteria</taxon>
        <taxon>Pseudomonadati</taxon>
        <taxon>Bacteroidota</taxon>
        <taxon>Bacteroidia</taxon>
        <taxon>Marinilabiliales</taxon>
        <taxon>Marinilabiliaceae</taxon>
        <taxon>Plebeiibacterium</taxon>
    </lineage>
</organism>
<feature type="transmembrane region" description="Helical" evidence="6">
    <location>
        <begin position="21"/>
        <end position="39"/>
    </location>
</feature>
<dbReference type="CDD" id="cd00075">
    <property type="entry name" value="HATPase"/>
    <property type="match status" value="1"/>
</dbReference>
<dbReference type="InterPro" id="IPR036890">
    <property type="entry name" value="HATPase_C_sf"/>
</dbReference>
<dbReference type="SUPFAM" id="SSF47384">
    <property type="entry name" value="Homodimeric domain of signal transducing histidine kinase"/>
    <property type="match status" value="1"/>
</dbReference>
<proteinExistence type="predicted"/>
<evidence type="ECO:0000313" key="8">
    <source>
        <dbReference type="EMBL" id="MCW3787557.1"/>
    </source>
</evidence>
<dbReference type="PANTHER" id="PTHR43547">
    <property type="entry name" value="TWO-COMPONENT HISTIDINE KINASE"/>
    <property type="match status" value="1"/>
</dbReference>
<dbReference type="EC" id="2.7.13.3" evidence="2"/>
<feature type="transmembrane region" description="Helical" evidence="6">
    <location>
        <begin position="51"/>
        <end position="67"/>
    </location>
</feature>
<evidence type="ECO:0000256" key="4">
    <source>
        <dbReference type="ARBA" id="ARBA00022679"/>
    </source>
</evidence>
<dbReference type="AlphaFoldDB" id="A0AAE3M5Z5"/>
<evidence type="ECO:0000256" key="1">
    <source>
        <dbReference type="ARBA" id="ARBA00000085"/>
    </source>
</evidence>
<dbReference type="InterPro" id="IPR036097">
    <property type="entry name" value="HisK_dim/P_sf"/>
</dbReference>
<gene>
    <name evidence="8" type="ORF">OM075_13870</name>
</gene>
<dbReference type="EMBL" id="JAPDPJ010000032">
    <property type="protein sequence ID" value="MCW3787557.1"/>
    <property type="molecule type" value="Genomic_DNA"/>
</dbReference>
<dbReference type="InterPro" id="IPR003661">
    <property type="entry name" value="HisK_dim/P_dom"/>
</dbReference>
<dbReference type="RefSeq" id="WP_301191122.1">
    <property type="nucleotide sequence ID" value="NZ_JAPDPJ010000032.1"/>
</dbReference>
<evidence type="ECO:0000256" key="2">
    <source>
        <dbReference type="ARBA" id="ARBA00012438"/>
    </source>
</evidence>
<sequence length="467" mass="53268">MNPSTDIKKLYRIHTQEQVINSLRIKLPIIYVIVGYFMFSDIYFRDNVNAFYTRLLPISLALILNLLQILKKSSIPFRVALYNTLIASLLMMMYGKCFIHLNDYLTSSITGTVLVLFLISLELKVCIISSILIYLTPSILFTIILFTFKEPSREQLLEMTNIIPIIIFGFIANQIQNKFRFKSFEKQHLLEVEQNKVKALYTKSIQQNKILSEQKDAIEIKSKELTESKINLEITNQAKDKFISIISHDLKNPFNVIIGFSDLLMHSLETFDLDEIKNYTSIINSSAKQTYNLFENLLNWALLQNNSSQLSFKSAHINKIIEDTISLLEPNFLAKQIQFKFTYDAQLYAEVDDIAISTVFRNLITNALKYTNKGGQILMNLSDNKEKVIFKISDTGVGMNQATVDQLFLLNSNIQTKGTADETGTGLGLVLCAEIIKKHNGFINAESHINKGSTFTVTIPIHHTSKE</sequence>
<evidence type="ECO:0000259" key="7">
    <source>
        <dbReference type="PROSITE" id="PS50109"/>
    </source>
</evidence>
<evidence type="ECO:0000313" key="9">
    <source>
        <dbReference type="Proteomes" id="UP001209229"/>
    </source>
</evidence>
<reference evidence="8" key="1">
    <citation type="submission" date="2022-10" db="EMBL/GenBank/DDBJ databases">
        <authorList>
            <person name="Yu W.X."/>
        </authorList>
    </citation>
    <scope>NUCLEOTIDE SEQUENCE</scope>
    <source>
        <strain evidence="8">AAT</strain>
    </source>
</reference>
<keyword evidence="3" id="KW-0597">Phosphoprotein</keyword>
<dbReference type="FunFam" id="3.30.565.10:FF:000006">
    <property type="entry name" value="Sensor histidine kinase WalK"/>
    <property type="match status" value="1"/>
</dbReference>
<protein>
    <recommendedName>
        <fullName evidence="2">histidine kinase</fullName>
        <ecNumber evidence="2">2.7.13.3</ecNumber>
    </recommendedName>
</protein>
<keyword evidence="6" id="KW-0812">Transmembrane</keyword>
<dbReference type="CDD" id="cd00082">
    <property type="entry name" value="HisKA"/>
    <property type="match status" value="1"/>
</dbReference>
<dbReference type="InterPro" id="IPR005467">
    <property type="entry name" value="His_kinase_dom"/>
</dbReference>
<evidence type="ECO:0000256" key="3">
    <source>
        <dbReference type="ARBA" id="ARBA00022553"/>
    </source>
</evidence>
<feature type="transmembrane region" description="Helical" evidence="6">
    <location>
        <begin position="79"/>
        <end position="101"/>
    </location>
</feature>
<comment type="caution">
    <text evidence="8">The sequence shown here is derived from an EMBL/GenBank/DDBJ whole genome shotgun (WGS) entry which is preliminary data.</text>
</comment>
<keyword evidence="5 8" id="KW-0418">Kinase</keyword>
<dbReference type="Proteomes" id="UP001209229">
    <property type="component" value="Unassembled WGS sequence"/>
</dbReference>